<dbReference type="Proteomes" id="UP000064967">
    <property type="component" value="Chromosome"/>
</dbReference>
<organism evidence="2 3">
    <name type="scientific">Labilithrix luteola</name>
    <dbReference type="NCBI Taxonomy" id="1391654"/>
    <lineage>
        <taxon>Bacteria</taxon>
        <taxon>Pseudomonadati</taxon>
        <taxon>Myxococcota</taxon>
        <taxon>Polyangia</taxon>
        <taxon>Polyangiales</taxon>
        <taxon>Labilitrichaceae</taxon>
        <taxon>Labilithrix</taxon>
    </lineage>
</organism>
<dbReference type="EMBL" id="CP012333">
    <property type="protein sequence ID" value="AKU98381.1"/>
    <property type="molecule type" value="Genomic_DNA"/>
</dbReference>
<dbReference type="InterPro" id="IPR050744">
    <property type="entry name" value="AI-2_Isomerase_LsrG"/>
</dbReference>
<feature type="domain" description="ABM" evidence="1">
    <location>
        <begin position="5"/>
        <end position="94"/>
    </location>
</feature>
<dbReference type="SUPFAM" id="SSF51338">
    <property type="entry name" value="Composite domain of metallo-dependent hydrolases"/>
    <property type="match status" value="1"/>
</dbReference>
<dbReference type="Gene3D" id="2.40.128.290">
    <property type="entry name" value="Uncharacterised protein Atu4866, PF11512"/>
    <property type="match status" value="1"/>
</dbReference>
<protein>
    <recommendedName>
        <fullName evidence="1">ABM domain-containing protein</fullName>
    </recommendedName>
</protein>
<name>A0A0K1PYC2_9BACT</name>
<accession>A0A0K1PYC2</accession>
<dbReference type="PROSITE" id="PS51725">
    <property type="entry name" value="ABM"/>
    <property type="match status" value="1"/>
</dbReference>
<gene>
    <name evidence="2" type="ORF">AKJ09_05045</name>
</gene>
<dbReference type="STRING" id="1391654.AKJ09_05045"/>
<dbReference type="PANTHER" id="PTHR33336:SF3">
    <property type="entry name" value="ABM DOMAIN-CONTAINING PROTEIN"/>
    <property type="match status" value="1"/>
</dbReference>
<dbReference type="Gene3D" id="2.30.40.10">
    <property type="entry name" value="Urease, subunit C, domain 1"/>
    <property type="match status" value="1"/>
</dbReference>
<proteinExistence type="predicted"/>
<evidence type="ECO:0000259" key="1">
    <source>
        <dbReference type="PROSITE" id="PS51725"/>
    </source>
</evidence>
<dbReference type="RefSeq" id="WP_146649348.1">
    <property type="nucleotide sequence ID" value="NZ_CP012333.1"/>
</dbReference>
<dbReference type="InterPro" id="IPR020955">
    <property type="entry name" value="Uncharacterised_Atu4866"/>
</dbReference>
<dbReference type="KEGG" id="llu:AKJ09_05045"/>
<dbReference type="InterPro" id="IPR038646">
    <property type="entry name" value="Atu4866-like_sf"/>
</dbReference>
<dbReference type="InterPro" id="IPR011059">
    <property type="entry name" value="Metal-dep_hydrolase_composite"/>
</dbReference>
<dbReference type="PANTHER" id="PTHR33336">
    <property type="entry name" value="QUINOL MONOOXYGENASE YGIN-RELATED"/>
    <property type="match status" value="1"/>
</dbReference>
<reference evidence="2 3" key="1">
    <citation type="submission" date="2015-08" db="EMBL/GenBank/DDBJ databases">
        <authorList>
            <person name="Babu N.S."/>
            <person name="Beckwith C.J."/>
            <person name="Beseler K.G."/>
            <person name="Brison A."/>
            <person name="Carone J.V."/>
            <person name="Caskin T.P."/>
            <person name="Diamond M."/>
            <person name="Durham M.E."/>
            <person name="Foxe J.M."/>
            <person name="Go M."/>
            <person name="Henderson B.A."/>
            <person name="Jones I.B."/>
            <person name="McGettigan J.A."/>
            <person name="Micheletti S.J."/>
            <person name="Nasrallah M.E."/>
            <person name="Ortiz D."/>
            <person name="Piller C.R."/>
            <person name="Privatt S.R."/>
            <person name="Schneider S.L."/>
            <person name="Sharp S."/>
            <person name="Smith T.C."/>
            <person name="Stanton J.D."/>
            <person name="Ullery H.E."/>
            <person name="Wilson R.J."/>
            <person name="Serrano M.G."/>
            <person name="Buck G."/>
            <person name="Lee V."/>
            <person name="Wang Y."/>
            <person name="Carvalho R."/>
            <person name="Voegtly L."/>
            <person name="Shi R."/>
            <person name="Duckworth R."/>
            <person name="Johnson A."/>
            <person name="Loviza R."/>
            <person name="Walstead R."/>
            <person name="Shah Z."/>
            <person name="Kiflezghi M."/>
            <person name="Wade K."/>
            <person name="Ball S.L."/>
            <person name="Bradley K.W."/>
            <person name="Asai D.J."/>
            <person name="Bowman C.A."/>
            <person name="Russell D.A."/>
            <person name="Pope W.H."/>
            <person name="Jacobs-Sera D."/>
            <person name="Hendrix R.W."/>
            <person name="Hatfull G.F."/>
        </authorList>
    </citation>
    <scope>NUCLEOTIDE SEQUENCE [LARGE SCALE GENOMIC DNA]</scope>
    <source>
        <strain evidence="2 3">DSM 27648</strain>
    </source>
</reference>
<dbReference type="Pfam" id="PF03992">
    <property type="entry name" value="ABM"/>
    <property type="match status" value="1"/>
</dbReference>
<sequence>MSSTLTKTAFFTAKPGGEDALGARLLALVEPTRTEPGCVRYGILRSADQPDLWFVYEDWRDEAAFDAHMQTPYVQQFMKDVPTLCSKDVDTRTFHLQSKPSIDVTEAHLHPASGGLAAERPHLDARESTTTTRREMLDMEALEALTSSSGAPSRPILLTGGAVVAVDPMLGDWERADVLIVGSVIVGVGPGLLTAAADDKSIVIDCEGMVVLPAATDFTSPQRSGSLTPGKRADIVVVRIADAKDTPTGAVANRGQHVDILIQDGKVTLWRGRPLADSELSAKPPAVAAGKAADASAFVGMWIDENDFVRQELLSNGRYDEARGDRASAYQGQYWIHGNRIDYLDDLGFWAFGEFKDGVLYHAGYRFRRAPFPSLPKVKAESAA</sequence>
<dbReference type="AlphaFoldDB" id="A0A0K1PYC2"/>
<evidence type="ECO:0000313" key="3">
    <source>
        <dbReference type="Proteomes" id="UP000064967"/>
    </source>
</evidence>
<dbReference type="GO" id="GO:0016810">
    <property type="term" value="F:hydrolase activity, acting on carbon-nitrogen (but not peptide) bonds"/>
    <property type="evidence" value="ECO:0007669"/>
    <property type="project" value="InterPro"/>
</dbReference>
<dbReference type="InterPro" id="IPR007138">
    <property type="entry name" value="ABM_dom"/>
</dbReference>
<dbReference type="OrthoDB" id="287932at2"/>
<dbReference type="SUPFAM" id="SSF54909">
    <property type="entry name" value="Dimeric alpha+beta barrel"/>
    <property type="match status" value="1"/>
</dbReference>
<dbReference type="InterPro" id="IPR011008">
    <property type="entry name" value="Dimeric_a/b-barrel"/>
</dbReference>
<dbReference type="Gene3D" id="3.30.70.100">
    <property type="match status" value="1"/>
</dbReference>
<dbReference type="PATRIC" id="fig|1391654.3.peg.5105"/>
<dbReference type="Pfam" id="PF11512">
    <property type="entry name" value="Atu4866"/>
    <property type="match status" value="1"/>
</dbReference>
<evidence type="ECO:0000313" key="2">
    <source>
        <dbReference type="EMBL" id="AKU98381.1"/>
    </source>
</evidence>
<keyword evidence="3" id="KW-1185">Reference proteome</keyword>